<dbReference type="InterPro" id="IPR050564">
    <property type="entry name" value="F420-G6PD/mer"/>
</dbReference>
<keyword evidence="4" id="KW-1185">Reference proteome</keyword>
<dbReference type="Gene3D" id="3.20.20.30">
    <property type="entry name" value="Luciferase-like domain"/>
    <property type="match status" value="1"/>
</dbReference>
<reference evidence="3 4" key="1">
    <citation type="submission" date="2023-07" db="EMBL/GenBank/DDBJ databases">
        <title>Sequencing the genomes of 1000 actinobacteria strains.</title>
        <authorList>
            <person name="Klenk H.-P."/>
        </authorList>
    </citation>
    <scope>NUCLEOTIDE SEQUENCE [LARGE SCALE GENOMIC DNA]</scope>
    <source>
        <strain evidence="3 4">DSM 44710</strain>
    </source>
</reference>
<sequence length="302" mass="30993">MRIGAMIGEVRGPVTADELTAQATDAAARRIGRVWTAQALGWDALTSLALVGARVPDVRLGTAVVPVPPRHPLLLASQALTVQAATGNRLTLGIGAGIGALTTGLFGLPADRPVHRMREYLSVLRPLLRGEPVSHAGDTLTVNGGVAVPGALPPPVLLAALGPAMLRLAGERADGTVTWMAGPRTLDTHVVPRVTAAGRAVEIVAGLPVCVTSDPDGARERVAARFGMAAGVPEYRSVFDREGVAGPRDVALIGDEETVARGVARIAAAGVTEFVGSPFGDSGEQSRALSLLGDLDRSGHHG</sequence>
<dbReference type="PANTHER" id="PTHR43244:SF1">
    <property type="entry name" value="5,10-METHYLENETETRAHYDROMETHANOPTERIN REDUCTASE"/>
    <property type="match status" value="1"/>
</dbReference>
<dbReference type="InterPro" id="IPR011251">
    <property type="entry name" value="Luciferase-like_dom"/>
</dbReference>
<dbReference type="CDD" id="cd01097">
    <property type="entry name" value="Tetrahydromethanopterin_reductase"/>
    <property type="match status" value="1"/>
</dbReference>
<proteinExistence type="predicted"/>
<dbReference type="EMBL" id="JAUSRA010000001">
    <property type="protein sequence ID" value="MDP9793923.1"/>
    <property type="molecule type" value="Genomic_DNA"/>
</dbReference>
<organism evidence="3 4">
    <name type="scientific">Catenuloplanes nepalensis</name>
    <dbReference type="NCBI Taxonomy" id="587533"/>
    <lineage>
        <taxon>Bacteria</taxon>
        <taxon>Bacillati</taxon>
        <taxon>Actinomycetota</taxon>
        <taxon>Actinomycetes</taxon>
        <taxon>Micromonosporales</taxon>
        <taxon>Micromonosporaceae</taxon>
        <taxon>Catenuloplanes</taxon>
    </lineage>
</organism>
<evidence type="ECO:0000313" key="4">
    <source>
        <dbReference type="Proteomes" id="UP001240984"/>
    </source>
</evidence>
<dbReference type="PANTHER" id="PTHR43244">
    <property type="match status" value="1"/>
</dbReference>
<gene>
    <name evidence="3" type="ORF">J2S43_002435</name>
</gene>
<dbReference type="SUPFAM" id="SSF51679">
    <property type="entry name" value="Bacterial luciferase-like"/>
    <property type="match status" value="1"/>
</dbReference>
<name>A0ABT9MRM7_9ACTN</name>
<keyword evidence="1" id="KW-0560">Oxidoreductase</keyword>
<feature type="domain" description="Luciferase-like" evidence="2">
    <location>
        <begin position="14"/>
        <end position="272"/>
    </location>
</feature>
<dbReference type="Pfam" id="PF00296">
    <property type="entry name" value="Bac_luciferase"/>
    <property type="match status" value="1"/>
</dbReference>
<evidence type="ECO:0000256" key="1">
    <source>
        <dbReference type="ARBA" id="ARBA00023002"/>
    </source>
</evidence>
<evidence type="ECO:0000313" key="3">
    <source>
        <dbReference type="EMBL" id="MDP9793923.1"/>
    </source>
</evidence>
<evidence type="ECO:0000259" key="2">
    <source>
        <dbReference type="Pfam" id="PF00296"/>
    </source>
</evidence>
<dbReference type="InterPro" id="IPR019910">
    <property type="entry name" value="Lucif-like_OxRdtase_MSMEG_4879"/>
</dbReference>
<accession>A0ABT9MRM7</accession>
<comment type="caution">
    <text evidence="3">The sequence shown here is derived from an EMBL/GenBank/DDBJ whole genome shotgun (WGS) entry which is preliminary data.</text>
</comment>
<dbReference type="NCBIfam" id="TIGR03564">
    <property type="entry name" value="F420_MSMEG_4879"/>
    <property type="match status" value="1"/>
</dbReference>
<dbReference type="Proteomes" id="UP001240984">
    <property type="component" value="Unassembled WGS sequence"/>
</dbReference>
<protein>
    <submittedName>
        <fullName evidence="3">F420-dependent oxidoreductase-like protein</fullName>
    </submittedName>
</protein>
<dbReference type="InterPro" id="IPR036661">
    <property type="entry name" value="Luciferase-like_sf"/>
</dbReference>